<name>A0A5N7A121_9EURO</name>
<gene>
    <name evidence="2" type="ORF">BDV27DRAFT_13922</name>
</gene>
<evidence type="ECO:0000313" key="3">
    <source>
        <dbReference type="Proteomes" id="UP000326268"/>
    </source>
</evidence>
<keyword evidence="1" id="KW-0812">Transmembrane</keyword>
<dbReference type="GeneID" id="43653852"/>
<dbReference type="RefSeq" id="XP_031925957.1">
    <property type="nucleotide sequence ID" value="XM_032069406.1"/>
</dbReference>
<accession>A0A5N7A121</accession>
<feature type="transmembrane region" description="Helical" evidence="1">
    <location>
        <begin position="42"/>
        <end position="65"/>
    </location>
</feature>
<proteinExistence type="predicted"/>
<organism evidence="2 3">
    <name type="scientific">Aspergillus caelatus</name>
    <dbReference type="NCBI Taxonomy" id="61420"/>
    <lineage>
        <taxon>Eukaryota</taxon>
        <taxon>Fungi</taxon>
        <taxon>Dikarya</taxon>
        <taxon>Ascomycota</taxon>
        <taxon>Pezizomycotina</taxon>
        <taxon>Eurotiomycetes</taxon>
        <taxon>Eurotiomycetidae</taxon>
        <taxon>Eurotiales</taxon>
        <taxon>Aspergillaceae</taxon>
        <taxon>Aspergillus</taxon>
        <taxon>Aspergillus subgen. Circumdati</taxon>
    </lineage>
</organism>
<evidence type="ECO:0000313" key="2">
    <source>
        <dbReference type="EMBL" id="KAE8362876.1"/>
    </source>
</evidence>
<keyword evidence="1" id="KW-1133">Transmembrane helix</keyword>
<dbReference type="EMBL" id="ML737691">
    <property type="protein sequence ID" value="KAE8362876.1"/>
    <property type="molecule type" value="Genomic_DNA"/>
</dbReference>
<evidence type="ECO:0000256" key="1">
    <source>
        <dbReference type="SAM" id="Phobius"/>
    </source>
</evidence>
<keyword evidence="1" id="KW-0472">Membrane</keyword>
<reference evidence="2 3" key="1">
    <citation type="submission" date="2019-04" db="EMBL/GenBank/DDBJ databases">
        <title>Friends and foes A comparative genomics studyof 23 Aspergillus species from section Flavi.</title>
        <authorList>
            <consortium name="DOE Joint Genome Institute"/>
            <person name="Kjaerbolling I."/>
            <person name="Vesth T."/>
            <person name="Frisvad J.C."/>
            <person name="Nybo J.L."/>
            <person name="Theobald S."/>
            <person name="Kildgaard S."/>
            <person name="Isbrandt T."/>
            <person name="Kuo A."/>
            <person name="Sato A."/>
            <person name="Lyhne E.K."/>
            <person name="Kogle M.E."/>
            <person name="Wiebenga A."/>
            <person name="Kun R.S."/>
            <person name="Lubbers R.J."/>
            <person name="Makela M.R."/>
            <person name="Barry K."/>
            <person name="Chovatia M."/>
            <person name="Clum A."/>
            <person name="Daum C."/>
            <person name="Haridas S."/>
            <person name="He G."/>
            <person name="LaButti K."/>
            <person name="Lipzen A."/>
            <person name="Mondo S."/>
            <person name="Riley R."/>
            <person name="Salamov A."/>
            <person name="Simmons B.A."/>
            <person name="Magnuson J.K."/>
            <person name="Henrissat B."/>
            <person name="Mortensen U.H."/>
            <person name="Larsen T.O."/>
            <person name="Devries R.P."/>
            <person name="Grigoriev I.V."/>
            <person name="Machida M."/>
            <person name="Baker S.E."/>
            <person name="Andersen M.R."/>
        </authorList>
    </citation>
    <scope>NUCLEOTIDE SEQUENCE [LARGE SCALE GENOMIC DNA]</scope>
    <source>
        <strain evidence="2 3">CBS 763.97</strain>
    </source>
</reference>
<dbReference type="AlphaFoldDB" id="A0A5N7A121"/>
<protein>
    <submittedName>
        <fullName evidence="2">Uncharacterized protein</fullName>
    </submittedName>
</protein>
<keyword evidence="3" id="KW-1185">Reference proteome</keyword>
<sequence>MCHLFGSGGVLGEIFLFAGPFSSWNPCLLHDMGPCHALMARLGCYALGALMVAPLPTGGAAYTLLPSTVAVVMQLDVFVGMYILVGNFHPCLALGCG</sequence>
<dbReference type="Proteomes" id="UP000326268">
    <property type="component" value="Unassembled WGS sequence"/>
</dbReference>
<feature type="transmembrane region" description="Helical" evidence="1">
    <location>
        <begin position="77"/>
        <end position="96"/>
    </location>
</feature>